<evidence type="ECO:0000313" key="4">
    <source>
        <dbReference type="Proteomes" id="UP001155241"/>
    </source>
</evidence>
<feature type="compositionally biased region" description="Polar residues" evidence="1">
    <location>
        <begin position="207"/>
        <end position="230"/>
    </location>
</feature>
<dbReference type="RefSeq" id="WP_252853158.1">
    <property type="nucleotide sequence ID" value="NZ_JAMXLR010000051.1"/>
</dbReference>
<keyword evidence="2" id="KW-0812">Transmembrane</keyword>
<evidence type="ECO:0000256" key="1">
    <source>
        <dbReference type="SAM" id="MobiDB-lite"/>
    </source>
</evidence>
<accession>A0A9X2FA03</accession>
<protein>
    <submittedName>
        <fullName evidence="3">YpmS family protein</fullName>
    </submittedName>
</protein>
<comment type="caution">
    <text evidence="3">The sequence shown here is derived from an EMBL/GenBank/DDBJ whole genome shotgun (WGS) entry which is preliminary data.</text>
</comment>
<name>A0A9X2FA03_9BACT</name>
<dbReference type="Proteomes" id="UP001155241">
    <property type="component" value="Unassembled WGS sequence"/>
</dbReference>
<keyword evidence="4" id="KW-1185">Reference proteome</keyword>
<proteinExistence type="predicted"/>
<gene>
    <name evidence="3" type="ORF">NG895_14135</name>
</gene>
<dbReference type="EMBL" id="JAMXLR010000051">
    <property type="protein sequence ID" value="MCO6045045.1"/>
    <property type="molecule type" value="Genomic_DNA"/>
</dbReference>
<sequence>MIRKAILRLLLASVAIAVVVVTAIMVAGYLALQQPGYYAALRAVELQPADQAAAELYWRQTAADYERWMQNSIARQQAALKQTPDAPAEAAPLRMPYNPATDTHEVRFTQRQLNAQLAGSKATQSGDWRNPRVRIGHDCIDVAFEVTSDEVTCFPSIALRPAIDADGNLRLEIVSAQIGQLPLPMKTILRNLPEEIGRKASRDVQLDLTSPSPSVTVNLPSTGKDSPTVKSLTCQEGEMVVEFLPPVIGGESL</sequence>
<evidence type="ECO:0000313" key="3">
    <source>
        <dbReference type="EMBL" id="MCO6045045.1"/>
    </source>
</evidence>
<keyword evidence="2" id="KW-1133">Transmembrane helix</keyword>
<feature type="region of interest" description="Disordered" evidence="1">
    <location>
        <begin position="202"/>
        <end position="230"/>
    </location>
</feature>
<reference evidence="3" key="1">
    <citation type="submission" date="2022-06" db="EMBL/GenBank/DDBJ databases">
        <title>Aeoliella straminimaris, a novel planctomycete from sediments.</title>
        <authorList>
            <person name="Vitorino I.R."/>
            <person name="Lage O.M."/>
        </authorList>
    </citation>
    <scope>NUCLEOTIDE SEQUENCE</scope>
    <source>
        <strain evidence="3">ICT_H6.2</strain>
    </source>
</reference>
<evidence type="ECO:0000256" key="2">
    <source>
        <dbReference type="SAM" id="Phobius"/>
    </source>
</evidence>
<dbReference type="AlphaFoldDB" id="A0A9X2FA03"/>
<feature type="transmembrane region" description="Helical" evidence="2">
    <location>
        <begin position="9"/>
        <end position="32"/>
    </location>
</feature>
<organism evidence="3 4">
    <name type="scientific">Aeoliella straminimaris</name>
    <dbReference type="NCBI Taxonomy" id="2954799"/>
    <lineage>
        <taxon>Bacteria</taxon>
        <taxon>Pseudomonadati</taxon>
        <taxon>Planctomycetota</taxon>
        <taxon>Planctomycetia</taxon>
        <taxon>Pirellulales</taxon>
        <taxon>Lacipirellulaceae</taxon>
        <taxon>Aeoliella</taxon>
    </lineage>
</organism>
<keyword evidence="2" id="KW-0472">Membrane</keyword>